<keyword evidence="2" id="KW-1185">Reference proteome</keyword>
<dbReference type="EMBL" id="VUJX02000012">
    <property type="protein sequence ID" value="KAL0930117.1"/>
    <property type="molecule type" value="Genomic_DNA"/>
</dbReference>
<evidence type="ECO:0000313" key="1">
    <source>
        <dbReference type="EMBL" id="KAL0930117.1"/>
    </source>
</evidence>
<gene>
    <name evidence="1" type="ORF">CTRU02_214937</name>
</gene>
<reference evidence="1 2" key="1">
    <citation type="journal article" date="2020" name="Phytopathology">
        <title>Genome Sequence Resources of Colletotrichum truncatum, C. plurivorum, C. musicola, and C. sojae: Four Species Pathogenic to Soybean (Glycine max).</title>
        <authorList>
            <person name="Rogerio F."/>
            <person name="Boufleur T.R."/>
            <person name="Ciampi-Guillardi M."/>
            <person name="Sukno S.A."/>
            <person name="Thon M.R."/>
            <person name="Massola Junior N.S."/>
            <person name="Baroncelli R."/>
        </authorList>
    </citation>
    <scope>NUCLEOTIDE SEQUENCE [LARGE SCALE GENOMIC DNA]</scope>
    <source>
        <strain evidence="1 2">CMES1059</strain>
    </source>
</reference>
<sequence length="208" mass="23928">MEPILDQTRKRKLLVIADEPCLRQMTDGDAELGQGPQESISEIDLEDQPGHLLAHWDRYLGRLNSHIDILDKQRHDSTSPAASRRLDLTARVQDLANVLKTIHIGILTDRLRQCAFEPEERIVSLYRTIKSRLKRIQTMASQLETALKNQSHTTQDLLRMLDNILIDMNLLNMDNEVYYLQEWEIQDDECCCGEPGCERVTLYIGGCL</sequence>
<name>A0ACC3YE79_COLTU</name>
<evidence type="ECO:0000313" key="2">
    <source>
        <dbReference type="Proteomes" id="UP000805649"/>
    </source>
</evidence>
<dbReference type="Proteomes" id="UP000805649">
    <property type="component" value="Unassembled WGS sequence"/>
</dbReference>
<comment type="caution">
    <text evidence="1">The sequence shown here is derived from an EMBL/GenBank/DDBJ whole genome shotgun (WGS) entry which is preliminary data.</text>
</comment>
<organism evidence="1 2">
    <name type="scientific">Colletotrichum truncatum</name>
    <name type="common">Anthracnose fungus</name>
    <name type="synonym">Colletotrichum capsici</name>
    <dbReference type="NCBI Taxonomy" id="5467"/>
    <lineage>
        <taxon>Eukaryota</taxon>
        <taxon>Fungi</taxon>
        <taxon>Dikarya</taxon>
        <taxon>Ascomycota</taxon>
        <taxon>Pezizomycotina</taxon>
        <taxon>Sordariomycetes</taxon>
        <taxon>Hypocreomycetidae</taxon>
        <taxon>Glomerellales</taxon>
        <taxon>Glomerellaceae</taxon>
        <taxon>Colletotrichum</taxon>
        <taxon>Colletotrichum truncatum species complex</taxon>
    </lineage>
</organism>
<proteinExistence type="predicted"/>
<protein>
    <submittedName>
        <fullName evidence="1">Uncharacterized protein</fullName>
    </submittedName>
</protein>
<accession>A0ACC3YE79</accession>